<dbReference type="EMBL" id="NMUH01002137">
    <property type="protein sequence ID" value="MQL98078.1"/>
    <property type="molecule type" value="Genomic_DNA"/>
</dbReference>
<dbReference type="Proteomes" id="UP000652761">
    <property type="component" value="Unassembled WGS sequence"/>
</dbReference>
<feature type="region of interest" description="Disordered" evidence="1">
    <location>
        <begin position="171"/>
        <end position="210"/>
    </location>
</feature>
<dbReference type="PANTHER" id="PTHR34482">
    <property type="entry name" value="DNA DAMAGE-INDUCIBLE PROTEIN 1-LIKE"/>
    <property type="match status" value="1"/>
</dbReference>
<dbReference type="Pfam" id="PF03732">
    <property type="entry name" value="Retrotrans_gag"/>
    <property type="match status" value="1"/>
</dbReference>
<dbReference type="PANTHER" id="PTHR34482:SF48">
    <property type="entry name" value="GAG PROTEASE POLYPROTEIN"/>
    <property type="match status" value="1"/>
</dbReference>
<keyword evidence="2" id="KW-0812">Transmembrane</keyword>
<evidence type="ECO:0000313" key="5">
    <source>
        <dbReference type="Proteomes" id="UP000652761"/>
    </source>
</evidence>
<keyword evidence="2" id="KW-0472">Membrane</keyword>
<dbReference type="AlphaFoldDB" id="A0A843VN99"/>
<comment type="caution">
    <text evidence="4">The sequence shown here is derived from an EMBL/GenBank/DDBJ whole genome shotgun (WGS) entry which is preliminary data.</text>
</comment>
<keyword evidence="5" id="KW-1185">Reference proteome</keyword>
<evidence type="ECO:0000256" key="1">
    <source>
        <dbReference type="SAM" id="MobiDB-lite"/>
    </source>
</evidence>
<accession>A0A843VN99</accession>
<reference evidence="4" key="1">
    <citation type="submission" date="2017-07" db="EMBL/GenBank/DDBJ databases">
        <title>Taro Niue Genome Assembly and Annotation.</title>
        <authorList>
            <person name="Atibalentja N."/>
            <person name="Keating K."/>
            <person name="Fields C.J."/>
        </authorList>
    </citation>
    <scope>NUCLEOTIDE SEQUENCE</scope>
    <source>
        <strain evidence="4">Niue_2</strain>
        <tissue evidence="4">Leaf</tissue>
    </source>
</reference>
<protein>
    <recommendedName>
        <fullName evidence="3">Retrotransposon gag domain-containing protein</fullName>
    </recommendedName>
</protein>
<keyword evidence="2" id="KW-1133">Transmembrane helix</keyword>
<feature type="transmembrane region" description="Helical" evidence="2">
    <location>
        <begin position="20"/>
        <end position="39"/>
    </location>
</feature>
<gene>
    <name evidence="4" type="ORF">Taro_030780</name>
</gene>
<feature type="domain" description="Retrotransposon gag" evidence="3">
    <location>
        <begin position="47"/>
        <end position="137"/>
    </location>
</feature>
<feature type="transmembrane region" description="Helical" evidence="2">
    <location>
        <begin position="563"/>
        <end position="587"/>
    </location>
</feature>
<feature type="compositionally biased region" description="Polar residues" evidence="1">
    <location>
        <begin position="200"/>
        <end position="210"/>
    </location>
</feature>
<sequence length="780" mass="85716">MVTTPTTQASPLCSPALFRPVLVTLALFHLTPLVLHHYLKKGRMIGERANVWWASLLCTRFEDGAIEVAWDGFVRLFRAKFVPENIQDRMKQEFLSLTQGSLTVLEYEARFAELSKYAPHIVTDDRMKAKKFMMGMKSSLRMRLVAFDHRTLDKALSAACRQEGEMEQYLEEKKASQKRPAATFQRQDKKKAVYQAPQRPATTSSAQVPSQRSLGVKKECPHCGKTHGGTECWMIAGKCLKCGSSDHKIKDFRHVLGAEDLRPWPATPSPFPLSSPPLVVLCLPLSPICVSDKDEGHACCRGVVDLARSEEEVANRLCGRPRDGASRRSASLLVSRPRGVSRHEKRRQPDRARPYRDAVACRCRDAFSCRDRVAVATRCPDAIGWLSRCSSPSQWYRNGLGGHDSACVCLGCFVVPVGVSACASGLACPRDLQVGNACSEVLACSCMPWLADDPFEGLWVPLTCWACRGLQASGLAWFLLCLPDLFARCLALEGLSHSEVVSVAWDPHPQEPSREAWDTKDGRSSIRCRLASPLSHCLTLRCFWSRVGRREPASERRGCGRRVLLLAASGGGLVAVIVTSSVGVVGLALGKPVLLVVSARCSPGSVVSFLGASLWWHRCVRLPDLWCVRGPEWFCLSALDPVEVCSFPASFMCALQCVACMASVVARCVRAVVVRLALDSLAVVFPMWRTVAGKSSVQTWTPTLILASSDMDANLSGLYAQQSCKLLKQESQPLGGVPNGSEGCQAYIDGKVPGRRYYAWRPSTMPLTLSQRPETAAKFL</sequence>
<name>A0A843VN99_COLES</name>
<feature type="compositionally biased region" description="Low complexity" evidence="1">
    <location>
        <begin position="327"/>
        <end position="338"/>
    </location>
</feature>
<feature type="region of interest" description="Disordered" evidence="1">
    <location>
        <begin position="320"/>
        <end position="351"/>
    </location>
</feature>
<evidence type="ECO:0000313" key="4">
    <source>
        <dbReference type="EMBL" id="MQL98078.1"/>
    </source>
</evidence>
<evidence type="ECO:0000259" key="3">
    <source>
        <dbReference type="Pfam" id="PF03732"/>
    </source>
</evidence>
<evidence type="ECO:0000256" key="2">
    <source>
        <dbReference type="SAM" id="Phobius"/>
    </source>
</evidence>
<dbReference type="InterPro" id="IPR005162">
    <property type="entry name" value="Retrotrans_gag_dom"/>
</dbReference>
<organism evidence="4 5">
    <name type="scientific">Colocasia esculenta</name>
    <name type="common">Wild taro</name>
    <name type="synonym">Arum esculentum</name>
    <dbReference type="NCBI Taxonomy" id="4460"/>
    <lineage>
        <taxon>Eukaryota</taxon>
        <taxon>Viridiplantae</taxon>
        <taxon>Streptophyta</taxon>
        <taxon>Embryophyta</taxon>
        <taxon>Tracheophyta</taxon>
        <taxon>Spermatophyta</taxon>
        <taxon>Magnoliopsida</taxon>
        <taxon>Liliopsida</taxon>
        <taxon>Araceae</taxon>
        <taxon>Aroideae</taxon>
        <taxon>Colocasieae</taxon>
        <taxon>Colocasia</taxon>
    </lineage>
</organism>
<proteinExistence type="predicted"/>